<keyword evidence="3" id="KW-1003">Cell membrane</keyword>
<evidence type="ECO:0000256" key="3">
    <source>
        <dbReference type="ARBA" id="ARBA00022475"/>
    </source>
</evidence>
<evidence type="ECO:0000256" key="1">
    <source>
        <dbReference type="ARBA" id="ARBA00004651"/>
    </source>
</evidence>
<keyword evidence="10" id="KW-1185">Reference proteome</keyword>
<dbReference type="Proteomes" id="UP000569951">
    <property type="component" value="Unassembled WGS sequence"/>
</dbReference>
<dbReference type="GO" id="GO:0055085">
    <property type="term" value="P:transmembrane transport"/>
    <property type="evidence" value="ECO:0007669"/>
    <property type="project" value="InterPro"/>
</dbReference>
<evidence type="ECO:0000259" key="8">
    <source>
        <dbReference type="PROSITE" id="PS50928"/>
    </source>
</evidence>
<dbReference type="InterPro" id="IPR035906">
    <property type="entry name" value="MetI-like_sf"/>
</dbReference>
<organism evidence="9 10">
    <name type="scientific">Deinobacterium chartae</name>
    <dbReference type="NCBI Taxonomy" id="521158"/>
    <lineage>
        <taxon>Bacteria</taxon>
        <taxon>Thermotogati</taxon>
        <taxon>Deinococcota</taxon>
        <taxon>Deinococci</taxon>
        <taxon>Deinococcales</taxon>
        <taxon>Deinococcaceae</taxon>
        <taxon>Deinobacterium</taxon>
    </lineage>
</organism>
<dbReference type="EMBL" id="JACHHG010000002">
    <property type="protein sequence ID" value="MBB6097295.1"/>
    <property type="molecule type" value="Genomic_DNA"/>
</dbReference>
<keyword evidence="4 7" id="KW-0812">Transmembrane</keyword>
<evidence type="ECO:0000256" key="4">
    <source>
        <dbReference type="ARBA" id="ARBA00022692"/>
    </source>
</evidence>
<protein>
    <submittedName>
        <fullName evidence="9">Peptide/nickel transport system permease protein</fullName>
    </submittedName>
</protein>
<reference evidence="9 10" key="1">
    <citation type="submission" date="2020-08" db="EMBL/GenBank/DDBJ databases">
        <title>Genomic Encyclopedia of Type Strains, Phase IV (KMG-IV): sequencing the most valuable type-strain genomes for metagenomic binning, comparative biology and taxonomic classification.</title>
        <authorList>
            <person name="Goeker M."/>
        </authorList>
    </citation>
    <scope>NUCLEOTIDE SEQUENCE [LARGE SCALE GENOMIC DNA]</scope>
    <source>
        <strain evidence="9 10">DSM 21458</strain>
    </source>
</reference>
<evidence type="ECO:0000256" key="5">
    <source>
        <dbReference type="ARBA" id="ARBA00022989"/>
    </source>
</evidence>
<evidence type="ECO:0000256" key="7">
    <source>
        <dbReference type="RuleBase" id="RU363032"/>
    </source>
</evidence>
<feature type="transmembrane region" description="Helical" evidence="7">
    <location>
        <begin position="90"/>
        <end position="116"/>
    </location>
</feature>
<keyword evidence="5 7" id="KW-1133">Transmembrane helix</keyword>
<feature type="transmembrane region" description="Helical" evidence="7">
    <location>
        <begin position="209"/>
        <end position="235"/>
    </location>
</feature>
<feature type="transmembrane region" description="Helical" evidence="7">
    <location>
        <begin position="28"/>
        <end position="49"/>
    </location>
</feature>
<keyword evidence="2 7" id="KW-0813">Transport</keyword>
<name>A0A841HZY1_9DEIO</name>
<accession>A0A841HZY1</accession>
<evidence type="ECO:0000313" key="9">
    <source>
        <dbReference type="EMBL" id="MBB6097295.1"/>
    </source>
</evidence>
<dbReference type="CDD" id="cd06261">
    <property type="entry name" value="TM_PBP2"/>
    <property type="match status" value="1"/>
</dbReference>
<evidence type="ECO:0000256" key="6">
    <source>
        <dbReference type="ARBA" id="ARBA00023136"/>
    </source>
</evidence>
<dbReference type="PANTHER" id="PTHR43386">
    <property type="entry name" value="OLIGOPEPTIDE TRANSPORT SYSTEM PERMEASE PROTEIN APPC"/>
    <property type="match status" value="1"/>
</dbReference>
<dbReference type="PANTHER" id="PTHR43386:SF1">
    <property type="entry name" value="D,D-DIPEPTIDE TRANSPORT SYSTEM PERMEASE PROTEIN DDPC-RELATED"/>
    <property type="match status" value="1"/>
</dbReference>
<dbReference type="AlphaFoldDB" id="A0A841HZY1"/>
<dbReference type="InterPro" id="IPR025966">
    <property type="entry name" value="OppC_N"/>
</dbReference>
<dbReference type="RefSeq" id="WP_183984552.1">
    <property type="nucleotide sequence ID" value="NZ_JACHHG010000002.1"/>
</dbReference>
<dbReference type="InterPro" id="IPR050366">
    <property type="entry name" value="BP-dependent_transpt_permease"/>
</dbReference>
<feature type="transmembrane region" description="Helical" evidence="7">
    <location>
        <begin position="255"/>
        <end position="277"/>
    </location>
</feature>
<proteinExistence type="inferred from homology"/>
<feature type="domain" description="ABC transmembrane type-1" evidence="8">
    <location>
        <begin position="88"/>
        <end position="277"/>
    </location>
</feature>
<feature type="transmembrane region" description="Helical" evidence="7">
    <location>
        <begin position="123"/>
        <end position="144"/>
    </location>
</feature>
<comment type="similarity">
    <text evidence="7">Belongs to the binding-protein-dependent transport system permease family.</text>
</comment>
<dbReference type="InterPro" id="IPR000515">
    <property type="entry name" value="MetI-like"/>
</dbReference>
<dbReference type="GO" id="GO:0005886">
    <property type="term" value="C:plasma membrane"/>
    <property type="evidence" value="ECO:0007669"/>
    <property type="project" value="UniProtKB-SubCell"/>
</dbReference>
<gene>
    <name evidence="9" type="ORF">HNR42_000709</name>
</gene>
<dbReference type="Pfam" id="PF12911">
    <property type="entry name" value="OppC_N"/>
    <property type="match status" value="1"/>
</dbReference>
<dbReference type="SUPFAM" id="SSF161098">
    <property type="entry name" value="MetI-like"/>
    <property type="match status" value="1"/>
</dbReference>
<dbReference type="Gene3D" id="1.10.3720.10">
    <property type="entry name" value="MetI-like"/>
    <property type="match status" value="1"/>
</dbReference>
<comment type="subcellular location">
    <subcellularLocation>
        <location evidence="1 7">Cell membrane</location>
        <topology evidence="1 7">Multi-pass membrane protein</topology>
    </subcellularLocation>
</comment>
<dbReference type="PROSITE" id="PS50928">
    <property type="entry name" value="ABC_TM1"/>
    <property type="match status" value="1"/>
</dbReference>
<dbReference type="Pfam" id="PF00528">
    <property type="entry name" value="BPD_transp_1"/>
    <property type="match status" value="1"/>
</dbReference>
<keyword evidence="6 7" id="KW-0472">Membrane</keyword>
<evidence type="ECO:0000256" key="2">
    <source>
        <dbReference type="ARBA" id="ARBA00022448"/>
    </source>
</evidence>
<feature type="transmembrane region" description="Helical" evidence="7">
    <location>
        <begin position="150"/>
        <end position="169"/>
    </location>
</feature>
<sequence>MTEAPVLTKTPPARRRGALGRLWRRPSAVVGIVLLGAVVLMSLLAPWIAPMPENAQNWGERLLPPSAKHPFGTDEFGRSVLSRALYGGRISLLSGILPVLMGGVIGTLLGLLAGYFGGWVDRVLTLVFDILLAFPAIFLALAIVGAFGPGFVNALLAVAVVSIPAYARLVRAEVLRLRDTEFVEAARATGASGGRIVLRHLLPNAFSPLVVQATLSIGYAILATAGLSFLGLGVQPPVSDWGEMLSSGRQYLPEAWWLELFPGLFILATVLGANLLGDALRDALDPRSARR</sequence>
<comment type="caution">
    <text evidence="9">The sequence shown here is derived from an EMBL/GenBank/DDBJ whole genome shotgun (WGS) entry which is preliminary data.</text>
</comment>
<evidence type="ECO:0000313" key="10">
    <source>
        <dbReference type="Proteomes" id="UP000569951"/>
    </source>
</evidence>